<proteinExistence type="predicted"/>
<accession>A0ACC2NTW6</accession>
<evidence type="ECO:0000313" key="2">
    <source>
        <dbReference type="Proteomes" id="UP001239111"/>
    </source>
</evidence>
<reference evidence="1" key="1">
    <citation type="submission" date="2023-04" db="EMBL/GenBank/DDBJ databases">
        <title>A chromosome-level genome assembly of the parasitoid wasp Eretmocerus hayati.</title>
        <authorList>
            <person name="Zhong Y."/>
            <person name="Liu S."/>
            <person name="Liu Y."/>
        </authorList>
    </citation>
    <scope>NUCLEOTIDE SEQUENCE</scope>
    <source>
        <strain evidence="1">ZJU_SS_LIU_2023</strain>
    </source>
</reference>
<dbReference type="EMBL" id="CM056743">
    <property type="protein sequence ID" value="KAJ8674534.1"/>
    <property type="molecule type" value="Genomic_DNA"/>
</dbReference>
<evidence type="ECO:0000313" key="1">
    <source>
        <dbReference type="EMBL" id="KAJ8674534.1"/>
    </source>
</evidence>
<gene>
    <name evidence="1" type="ORF">QAD02_005796</name>
</gene>
<keyword evidence="2" id="KW-1185">Reference proteome</keyword>
<name>A0ACC2NTW6_9HYME</name>
<protein>
    <submittedName>
        <fullName evidence="1">Uncharacterized protein</fullName>
    </submittedName>
</protein>
<comment type="caution">
    <text evidence="1">The sequence shown here is derived from an EMBL/GenBank/DDBJ whole genome shotgun (WGS) entry which is preliminary data.</text>
</comment>
<dbReference type="Proteomes" id="UP001239111">
    <property type="component" value="Chromosome 3"/>
</dbReference>
<organism evidence="1 2">
    <name type="scientific">Eretmocerus hayati</name>
    <dbReference type="NCBI Taxonomy" id="131215"/>
    <lineage>
        <taxon>Eukaryota</taxon>
        <taxon>Metazoa</taxon>
        <taxon>Ecdysozoa</taxon>
        <taxon>Arthropoda</taxon>
        <taxon>Hexapoda</taxon>
        <taxon>Insecta</taxon>
        <taxon>Pterygota</taxon>
        <taxon>Neoptera</taxon>
        <taxon>Endopterygota</taxon>
        <taxon>Hymenoptera</taxon>
        <taxon>Apocrita</taxon>
        <taxon>Proctotrupomorpha</taxon>
        <taxon>Chalcidoidea</taxon>
        <taxon>Aphelinidae</taxon>
        <taxon>Aphelininae</taxon>
        <taxon>Eretmocerus</taxon>
    </lineage>
</organism>
<sequence length="594" mass="67947">MAMKKPISSKSYEIRGRKNKNNIVDRPSFLIDFENNRFLLDGKPFRYVSGSFHYFRTPRQYWRDRLRKLRAGGLNAVSTYVEWSLHQPEVDKWVWDGDADLVEFIRLAQAEDLLVLLRPGPYICAERDFGGFPYWLLREVPDIKLRTNDLRYLKYAEEYLKQVLTRVQPLLRGNGGPIIMVQVENEYGSFGACDIQYRAKLKNIMKSYVKDDAILYTTDGSWNKAVRCGSVAGAYSTVDFGTSANVTQSFKVMRQFEPRGPLVNSEFYPGWLSHWEEPFQRVDTGANIGDYYTPDLTSYDYDAPLTEAGDPTPKYFEIRKTISKYLPLPDLPTPTVSQKGDYGLVQMKPIYRLLDPKARKVFGVSRNFFREPPTFEALGLTSWIVLYEGNVPTSEKKGILKAAPKDRALVYLDGKLAGTLSRTHKVKEISLAMSGVNEIKILVENQGRVNFGDVDVEDFKGIFNITLNSQRISPWNVTGYKFDSLPENLSDAPQSLSLETETLHSGPQVLISHFEINEEPRDTYLNTAEWGKGIAFVNNHNLGRYWPLIGPQLTLYVPGAYLKRGKNTLVLVELEYVPKHRQINFQTTPILDYP</sequence>